<dbReference type="PANTHER" id="PTHR11061">
    <property type="entry name" value="RNA M5U METHYLTRANSFERASE"/>
    <property type="match status" value="1"/>
</dbReference>
<keyword evidence="2 11" id="KW-0698">rRNA processing</keyword>
<feature type="binding site" evidence="11">
    <location>
        <position position="80"/>
    </location>
    <ligand>
        <name>[4Fe-4S] cluster</name>
        <dbReference type="ChEBI" id="CHEBI:49883"/>
    </ligand>
</feature>
<dbReference type="KEGG" id="lcic:INQ41_09615"/>
<accession>A0A7S6UIH0</accession>
<organism evidence="15 16">
    <name type="scientific">Novilysobacter ciconiae</name>
    <dbReference type="NCBI Taxonomy" id="2781022"/>
    <lineage>
        <taxon>Bacteria</taxon>
        <taxon>Pseudomonadati</taxon>
        <taxon>Pseudomonadota</taxon>
        <taxon>Gammaproteobacteria</taxon>
        <taxon>Lysobacterales</taxon>
        <taxon>Lysobacteraceae</taxon>
        <taxon>Novilysobacter</taxon>
    </lineage>
</organism>
<feature type="binding site" evidence="11">
    <location>
        <position position="74"/>
    </location>
    <ligand>
        <name>[4Fe-4S] cluster</name>
        <dbReference type="ChEBI" id="CHEBI:49883"/>
    </ligand>
</feature>
<keyword evidence="1 11" id="KW-0004">4Fe-4S</keyword>
<dbReference type="Proteomes" id="UP000594059">
    <property type="component" value="Chromosome"/>
</dbReference>
<dbReference type="FunFam" id="3.40.50.150:FF:000009">
    <property type="entry name" value="23S rRNA (Uracil(1939)-C(5))-methyltransferase RlmD"/>
    <property type="match status" value="1"/>
</dbReference>
<keyword evidence="16" id="KW-1185">Reference proteome</keyword>
<dbReference type="GO" id="GO:0051539">
    <property type="term" value="F:4 iron, 4 sulfur cluster binding"/>
    <property type="evidence" value="ECO:0007669"/>
    <property type="project" value="UniProtKB-KW"/>
</dbReference>
<evidence type="ECO:0000256" key="9">
    <source>
        <dbReference type="ARBA" id="ARBA00052756"/>
    </source>
</evidence>
<comment type="similarity">
    <text evidence="11">Belongs to the class I-like SAM-binding methyltransferase superfamily. RNA M5U methyltransferase family. RlmD subfamily.</text>
</comment>
<evidence type="ECO:0000259" key="14">
    <source>
        <dbReference type="PROSITE" id="PS50926"/>
    </source>
</evidence>
<dbReference type="EC" id="2.1.1.190" evidence="11"/>
<gene>
    <name evidence="11 15" type="primary">rlmD</name>
    <name evidence="15" type="ORF">INQ41_09615</name>
</gene>
<feature type="binding site" evidence="11">
    <location>
        <position position="352"/>
    </location>
    <ligand>
        <name>S-adenosyl-L-methionine</name>
        <dbReference type="ChEBI" id="CHEBI:59789"/>
    </ligand>
</feature>
<sequence length="442" mass="48382">MARLDKTPFEVDIHALSPDGRGVARLAGDVTMLVAGALPGERVLATRTGRRRGVHEARTVEVLQAAADRVTPRCGHFGTCGGCALQHLDGSSQILAKQAVLLDHLRDAAGIVPPRLLEPLVDAAWGYRRKGRLSVRRVEKKGKTLVGFRETDPRFVAEIHHCHTVIPEVGTKVAALAELVDSLHARSDIPQIEFIAGDATAQFNGVALVIRHMAPLSTDDQASLVAFGQQHGFAIFLQPGGVDSVHPLWPPDPALSFRMPQWNLEFAFRPLDFIQVNAGLNERMIQLAMDLLDVQPGDRVLDLFCGLGNFTLPLARRVREVVGVEGDAGLVERARDNAQRNGIDNARFHAADLSLDLSGQPWMEQRFDKLLLDPPRSGAAFVLEHLPLDQFQRIVYVSCHPASLARDTALLAARGWKLQVAGVMDMFPQTAHVESIAMFEKA</sequence>
<evidence type="ECO:0000256" key="7">
    <source>
        <dbReference type="ARBA" id="ARBA00023004"/>
    </source>
</evidence>
<feature type="binding site" evidence="11">
    <location>
        <position position="162"/>
    </location>
    <ligand>
        <name>[4Fe-4S] cluster</name>
        <dbReference type="ChEBI" id="CHEBI:49883"/>
    </ligand>
</feature>
<evidence type="ECO:0000313" key="15">
    <source>
        <dbReference type="EMBL" id="QOW20887.1"/>
    </source>
</evidence>
<evidence type="ECO:0000256" key="12">
    <source>
        <dbReference type="PROSITE-ProRule" id="PRU01024"/>
    </source>
</evidence>
<keyword evidence="6 11" id="KW-0479">Metal-binding</keyword>
<feature type="active site" evidence="13">
    <location>
        <position position="399"/>
    </location>
</feature>
<evidence type="ECO:0000256" key="1">
    <source>
        <dbReference type="ARBA" id="ARBA00022485"/>
    </source>
</evidence>
<keyword evidence="5 11" id="KW-0949">S-adenosyl-L-methionine</keyword>
<feature type="domain" description="TRAM" evidence="14">
    <location>
        <begin position="1"/>
        <end position="61"/>
    </location>
</feature>
<dbReference type="Gene3D" id="2.40.50.1070">
    <property type="match status" value="1"/>
</dbReference>
<dbReference type="Gene3D" id="3.40.50.150">
    <property type="entry name" value="Vaccinia Virus protein VP39"/>
    <property type="match status" value="1"/>
</dbReference>
<dbReference type="PANTHER" id="PTHR11061:SF49">
    <property type="entry name" value="23S RRNA (URACIL(1939)-C(5))-METHYLTRANSFERASE RLMD"/>
    <property type="match status" value="1"/>
</dbReference>
<evidence type="ECO:0000256" key="2">
    <source>
        <dbReference type="ARBA" id="ARBA00022552"/>
    </source>
</evidence>
<evidence type="ECO:0000256" key="6">
    <source>
        <dbReference type="ARBA" id="ARBA00022723"/>
    </source>
</evidence>
<keyword evidence="7 11" id="KW-0408">Iron</keyword>
<keyword evidence="3 11" id="KW-0489">Methyltransferase</keyword>
<evidence type="ECO:0000313" key="16">
    <source>
        <dbReference type="Proteomes" id="UP000594059"/>
    </source>
</evidence>
<dbReference type="InterPro" id="IPR030391">
    <property type="entry name" value="MeTrfase_TrmA_CS"/>
</dbReference>
<dbReference type="NCBIfam" id="NF009639">
    <property type="entry name" value="PRK13168.1"/>
    <property type="match status" value="1"/>
</dbReference>
<dbReference type="InterPro" id="IPR001566">
    <property type="entry name" value="23S_rRNA_MeTrfase_RlmD"/>
</dbReference>
<dbReference type="EMBL" id="CP063656">
    <property type="protein sequence ID" value="QOW20887.1"/>
    <property type="molecule type" value="Genomic_DNA"/>
</dbReference>
<dbReference type="GO" id="GO:0005506">
    <property type="term" value="F:iron ion binding"/>
    <property type="evidence" value="ECO:0007669"/>
    <property type="project" value="UniProtKB-UniRule"/>
</dbReference>
<feature type="active site" description="Nucleophile" evidence="11 12">
    <location>
        <position position="399"/>
    </location>
</feature>
<dbReference type="InterPro" id="IPR030390">
    <property type="entry name" value="MeTrfase_TrmA_AS"/>
</dbReference>
<dbReference type="Pfam" id="PF05958">
    <property type="entry name" value="tRNA_U5-meth_tr"/>
    <property type="match status" value="1"/>
</dbReference>
<keyword evidence="4 11" id="KW-0808">Transferase</keyword>
<reference evidence="15 16" key="1">
    <citation type="submission" date="2020-10" db="EMBL/GenBank/DDBJ databases">
        <title>complete genome sequencing of Lysobacter sp. H21R20.</title>
        <authorList>
            <person name="Bae J.-W."/>
            <person name="Lee S.-Y."/>
        </authorList>
    </citation>
    <scope>NUCLEOTIDE SEQUENCE [LARGE SCALE GENOMIC DNA]</scope>
    <source>
        <strain evidence="15 16">H21R20</strain>
    </source>
</reference>
<dbReference type="CDD" id="cd02440">
    <property type="entry name" value="AdoMet_MTases"/>
    <property type="match status" value="1"/>
</dbReference>
<name>A0A7S6UIH0_9GAMM</name>
<dbReference type="GO" id="GO:0003723">
    <property type="term" value="F:RNA binding"/>
    <property type="evidence" value="ECO:0007669"/>
    <property type="project" value="InterPro"/>
</dbReference>
<feature type="binding site" evidence="11">
    <location>
        <position position="83"/>
    </location>
    <ligand>
        <name>[4Fe-4S] cluster</name>
        <dbReference type="ChEBI" id="CHEBI:49883"/>
    </ligand>
</feature>
<dbReference type="AlphaFoldDB" id="A0A7S6UIH0"/>
<dbReference type="GO" id="GO:0070475">
    <property type="term" value="P:rRNA base methylation"/>
    <property type="evidence" value="ECO:0007669"/>
    <property type="project" value="TreeGrafter"/>
</dbReference>
<comment type="catalytic activity">
    <reaction evidence="9 11">
        <text>uridine(1939) in 23S rRNA + S-adenosyl-L-methionine = 5-methyluridine(1939) in 23S rRNA + S-adenosyl-L-homocysteine + H(+)</text>
        <dbReference type="Rhea" id="RHEA:42908"/>
        <dbReference type="Rhea" id="RHEA-COMP:10278"/>
        <dbReference type="Rhea" id="RHEA-COMP:10279"/>
        <dbReference type="ChEBI" id="CHEBI:15378"/>
        <dbReference type="ChEBI" id="CHEBI:57856"/>
        <dbReference type="ChEBI" id="CHEBI:59789"/>
        <dbReference type="ChEBI" id="CHEBI:65315"/>
        <dbReference type="ChEBI" id="CHEBI:74447"/>
        <dbReference type="EC" id="2.1.1.190"/>
    </reaction>
</comment>
<evidence type="ECO:0000256" key="4">
    <source>
        <dbReference type="ARBA" id="ARBA00022679"/>
    </source>
</evidence>
<dbReference type="SUPFAM" id="SSF50249">
    <property type="entry name" value="Nucleic acid-binding proteins"/>
    <property type="match status" value="1"/>
</dbReference>
<dbReference type="InterPro" id="IPR002792">
    <property type="entry name" value="TRAM_dom"/>
</dbReference>
<dbReference type="NCBIfam" id="TIGR00479">
    <property type="entry name" value="rumA"/>
    <property type="match status" value="1"/>
</dbReference>
<evidence type="ECO:0000256" key="5">
    <source>
        <dbReference type="ARBA" id="ARBA00022691"/>
    </source>
</evidence>
<feature type="binding site" evidence="11 12">
    <location>
        <position position="304"/>
    </location>
    <ligand>
        <name>S-adenosyl-L-methionine</name>
        <dbReference type="ChEBI" id="CHEBI:59789"/>
    </ligand>
</feature>
<dbReference type="InterPro" id="IPR010280">
    <property type="entry name" value="U5_MeTrfase_fam"/>
</dbReference>
<feature type="binding site" evidence="11">
    <location>
        <position position="309"/>
    </location>
    <ligand>
        <name>S-adenosyl-L-methionine</name>
        <dbReference type="ChEBI" id="CHEBI:59789"/>
    </ligand>
</feature>
<feature type="binding site" evidence="11 12">
    <location>
        <position position="275"/>
    </location>
    <ligand>
        <name>S-adenosyl-L-methionine</name>
        <dbReference type="ChEBI" id="CHEBI:59789"/>
    </ligand>
</feature>
<dbReference type="SUPFAM" id="SSF53335">
    <property type="entry name" value="S-adenosyl-L-methionine-dependent methyltransferases"/>
    <property type="match status" value="1"/>
</dbReference>
<dbReference type="InterPro" id="IPR012340">
    <property type="entry name" value="NA-bd_OB-fold"/>
</dbReference>
<dbReference type="Gene3D" id="2.40.50.140">
    <property type="entry name" value="Nucleic acid-binding proteins"/>
    <property type="match status" value="1"/>
</dbReference>
<dbReference type="PROSITE" id="PS51687">
    <property type="entry name" value="SAM_MT_RNA_M5U"/>
    <property type="match status" value="1"/>
</dbReference>
<keyword evidence="8 11" id="KW-0411">Iron-sulfur</keyword>
<evidence type="ECO:0000256" key="8">
    <source>
        <dbReference type="ARBA" id="ARBA00023014"/>
    </source>
</evidence>
<dbReference type="PROSITE" id="PS50926">
    <property type="entry name" value="TRAM"/>
    <property type="match status" value="1"/>
</dbReference>
<evidence type="ECO:0000256" key="13">
    <source>
        <dbReference type="PROSITE-ProRule" id="PRU10015"/>
    </source>
</evidence>
<evidence type="ECO:0000256" key="11">
    <source>
        <dbReference type="HAMAP-Rule" id="MF_01010"/>
    </source>
</evidence>
<feature type="binding site" evidence="11 12">
    <location>
        <position position="373"/>
    </location>
    <ligand>
        <name>S-adenosyl-L-methionine</name>
        <dbReference type="ChEBI" id="CHEBI:59789"/>
    </ligand>
</feature>
<dbReference type="InterPro" id="IPR029063">
    <property type="entry name" value="SAM-dependent_MTases_sf"/>
</dbReference>
<proteinExistence type="inferred from homology"/>
<comment type="function">
    <text evidence="10 11">Catalyzes the formation of 5-methyl-uridine at position 1939 (m5U1939) in 23S rRNA.</text>
</comment>
<dbReference type="PROSITE" id="PS01231">
    <property type="entry name" value="TRMA_2"/>
    <property type="match status" value="1"/>
</dbReference>
<protein>
    <recommendedName>
        <fullName evidence="11">23S rRNA (uracil(1939)-C(5))-methyltransferase RlmD</fullName>
        <ecNumber evidence="11">2.1.1.190</ecNumber>
    </recommendedName>
    <alternativeName>
        <fullName evidence="11">23S rRNA(m5U1939)-methyltransferase</fullName>
    </alternativeName>
</protein>
<dbReference type="HAMAP" id="MF_01010">
    <property type="entry name" value="23SrRNA_methyltr_RlmD"/>
    <property type="match status" value="1"/>
</dbReference>
<evidence type="ECO:0000256" key="3">
    <source>
        <dbReference type="ARBA" id="ARBA00022603"/>
    </source>
</evidence>
<feature type="binding site" evidence="11 12">
    <location>
        <position position="325"/>
    </location>
    <ligand>
        <name>S-adenosyl-L-methionine</name>
        <dbReference type="ChEBI" id="CHEBI:59789"/>
    </ligand>
</feature>
<dbReference type="PROSITE" id="PS01230">
    <property type="entry name" value="TRMA_1"/>
    <property type="match status" value="1"/>
</dbReference>
<evidence type="ECO:0000256" key="10">
    <source>
        <dbReference type="ARBA" id="ARBA00059995"/>
    </source>
</evidence>
<dbReference type="GO" id="GO:0070041">
    <property type="term" value="F:rRNA (uridine-C5-)-methyltransferase activity"/>
    <property type="evidence" value="ECO:0007669"/>
    <property type="project" value="UniProtKB-UniRule"/>
</dbReference>